<name>F9WYE4_ZYMTI</name>
<sequence length="208" mass="22215">MSFSKISLAVVALLSFGHVDAHMVMHQPFPFDKGLNTNPLNNAKPGSAGSDYPCKQRPGVYDIGEHGVNNMAVGSPIALTFNGSASHGGGTCQIAISLDEEPDFKSVWKVIQVYEGGCPTTGDGNSGSNNFTFQIPKGFPDGRATLSWTWYNKIGNREVYQNCAPIDITGGSGTKEVYDSLPNLYLINLPTSECSSVETTDLEVPHPG</sequence>
<protein>
    <recommendedName>
        <fullName evidence="4">Chitin-binding type-4 domain-containing protein</fullName>
    </recommendedName>
</protein>
<feature type="non-terminal residue" evidence="2">
    <location>
        <position position="208"/>
    </location>
</feature>
<dbReference type="PANTHER" id="PTHR36182">
    <property type="entry name" value="PROTEIN, PUTATIVE (AFU_ORTHOLOGUE AFUA_6G10930)-RELATED"/>
    <property type="match status" value="1"/>
</dbReference>
<dbReference type="STRING" id="336722.F9WYE4"/>
<evidence type="ECO:0008006" key="4">
    <source>
        <dbReference type="Google" id="ProtNLM"/>
    </source>
</evidence>
<dbReference type="AlphaFoldDB" id="F9WYE4"/>
<dbReference type="Gene3D" id="2.70.50.70">
    <property type="match status" value="1"/>
</dbReference>
<dbReference type="RefSeq" id="XP_003856632.1">
    <property type="nucleotide sequence ID" value="XM_003856584.1"/>
</dbReference>
<accession>F9WYE4</accession>
<reference evidence="2 3" key="1">
    <citation type="journal article" date="2011" name="PLoS Genet.">
        <title>Finished genome of the fungal wheat pathogen Mycosphaerella graminicola reveals dispensome structure, chromosome plasticity, and stealth pathogenesis.</title>
        <authorList>
            <person name="Goodwin S.B."/>
            <person name="Ben M'barek S."/>
            <person name="Dhillon B."/>
            <person name="Wittenberg A.H.J."/>
            <person name="Crane C.F."/>
            <person name="Hane J.K."/>
            <person name="Foster A.J."/>
            <person name="Van der Lee T.A.J."/>
            <person name="Grimwood J."/>
            <person name="Aerts A."/>
            <person name="Antoniw J."/>
            <person name="Bailey A."/>
            <person name="Bluhm B."/>
            <person name="Bowler J."/>
            <person name="Bristow J."/>
            <person name="van der Burgt A."/>
            <person name="Canto-Canche B."/>
            <person name="Churchill A.C.L."/>
            <person name="Conde-Ferraez L."/>
            <person name="Cools H.J."/>
            <person name="Coutinho P.M."/>
            <person name="Csukai M."/>
            <person name="Dehal P."/>
            <person name="De Wit P."/>
            <person name="Donzelli B."/>
            <person name="van de Geest H.C."/>
            <person name="van Ham R.C.H.J."/>
            <person name="Hammond-Kosack K.E."/>
            <person name="Henrissat B."/>
            <person name="Kilian A."/>
            <person name="Kobayashi A.K."/>
            <person name="Koopmann E."/>
            <person name="Kourmpetis Y."/>
            <person name="Kuzniar A."/>
            <person name="Lindquist E."/>
            <person name="Lombard V."/>
            <person name="Maliepaard C."/>
            <person name="Martins N."/>
            <person name="Mehrabi R."/>
            <person name="Nap J.P.H."/>
            <person name="Ponomarenko A."/>
            <person name="Rudd J.J."/>
            <person name="Salamov A."/>
            <person name="Schmutz J."/>
            <person name="Schouten H.J."/>
            <person name="Shapiro H."/>
            <person name="Stergiopoulos I."/>
            <person name="Torriani S.F.F."/>
            <person name="Tu H."/>
            <person name="de Vries R.P."/>
            <person name="Waalwijk C."/>
            <person name="Ware S.B."/>
            <person name="Wiebenga A."/>
            <person name="Zwiers L.-H."/>
            <person name="Oliver R.P."/>
            <person name="Grigoriev I.V."/>
            <person name="Kema G.H.J."/>
        </authorList>
    </citation>
    <scope>NUCLEOTIDE SEQUENCE [LARGE SCALE GENOMIC DNA]</scope>
    <source>
        <strain evidence="3">CBS 115943 / IPO323</strain>
    </source>
</reference>
<dbReference type="HOGENOM" id="CLU_032571_2_3_1"/>
<gene>
    <name evidence="2" type="ORF">MYCGRDRAFT_32157</name>
</gene>
<organism evidence="2 3">
    <name type="scientific">Zymoseptoria tritici (strain CBS 115943 / IPO323)</name>
    <name type="common">Speckled leaf blotch fungus</name>
    <name type="synonym">Septoria tritici</name>
    <dbReference type="NCBI Taxonomy" id="336722"/>
    <lineage>
        <taxon>Eukaryota</taxon>
        <taxon>Fungi</taxon>
        <taxon>Dikarya</taxon>
        <taxon>Ascomycota</taxon>
        <taxon>Pezizomycotina</taxon>
        <taxon>Dothideomycetes</taxon>
        <taxon>Dothideomycetidae</taxon>
        <taxon>Mycosphaerellales</taxon>
        <taxon>Mycosphaerellaceae</taxon>
        <taxon>Zymoseptoria</taxon>
    </lineage>
</organism>
<feature type="chain" id="PRO_5003391123" description="Chitin-binding type-4 domain-containing protein" evidence="1">
    <location>
        <begin position="22"/>
        <end position="208"/>
    </location>
</feature>
<evidence type="ECO:0000313" key="2">
    <source>
        <dbReference type="EMBL" id="EGP91608.1"/>
    </source>
</evidence>
<keyword evidence="3" id="KW-1185">Reference proteome</keyword>
<evidence type="ECO:0000256" key="1">
    <source>
        <dbReference type="SAM" id="SignalP"/>
    </source>
</evidence>
<dbReference type="InParanoid" id="F9WYE4"/>
<dbReference type="PANTHER" id="PTHR36182:SF2">
    <property type="entry name" value="LYTIC POLYSACCHARIDE MONOOXYGENASE"/>
    <property type="match status" value="1"/>
</dbReference>
<keyword evidence="1" id="KW-0732">Signal</keyword>
<dbReference type="Proteomes" id="UP000008062">
    <property type="component" value="Chromosome 1"/>
</dbReference>
<proteinExistence type="predicted"/>
<dbReference type="OMA" id="QHANSWI"/>
<dbReference type="eggNOG" id="ENOG502S005">
    <property type="taxonomic scope" value="Eukaryota"/>
</dbReference>
<evidence type="ECO:0000313" key="3">
    <source>
        <dbReference type="Proteomes" id="UP000008062"/>
    </source>
</evidence>
<feature type="signal peptide" evidence="1">
    <location>
        <begin position="1"/>
        <end position="21"/>
    </location>
</feature>
<dbReference type="GeneID" id="13398831"/>
<dbReference type="OrthoDB" id="2342176at2759"/>
<dbReference type="EMBL" id="CM001196">
    <property type="protein sequence ID" value="EGP91608.1"/>
    <property type="molecule type" value="Genomic_DNA"/>
</dbReference>
<dbReference type="KEGG" id="ztr:MYCGRDRAFT_32157"/>